<organism evidence="2 3">
    <name type="scientific">Rhodomicrobium udaipurense</name>
    <dbReference type="NCBI Taxonomy" id="1202716"/>
    <lineage>
        <taxon>Bacteria</taxon>
        <taxon>Pseudomonadati</taxon>
        <taxon>Pseudomonadota</taxon>
        <taxon>Alphaproteobacteria</taxon>
        <taxon>Hyphomicrobiales</taxon>
        <taxon>Hyphomicrobiaceae</taxon>
        <taxon>Rhodomicrobium</taxon>
    </lineage>
</organism>
<feature type="transmembrane region" description="Helical" evidence="1">
    <location>
        <begin position="101"/>
        <end position="122"/>
    </location>
</feature>
<keyword evidence="1" id="KW-0812">Transmembrane</keyword>
<keyword evidence="1" id="KW-1133">Transmembrane helix</keyword>
<dbReference type="RefSeq" id="WP_037233597.1">
    <property type="nucleotide sequence ID" value="NZ_JAEMUK010000017.1"/>
</dbReference>
<protein>
    <submittedName>
        <fullName evidence="2">Uncharacterized protein</fullName>
    </submittedName>
</protein>
<dbReference type="EMBL" id="JAEMUK010000017">
    <property type="protein sequence ID" value="MBJ7543750.1"/>
    <property type="molecule type" value="Genomic_DNA"/>
</dbReference>
<dbReference type="Proteomes" id="UP000623250">
    <property type="component" value="Unassembled WGS sequence"/>
</dbReference>
<dbReference type="AlphaFoldDB" id="A0A8I1GD97"/>
<comment type="caution">
    <text evidence="2">The sequence shown here is derived from an EMBL/GenBank/DDBJ whole genome shotgun (WGS) entry which is preliminary data.</text>
</comment>
<keyword evidence="3" id="KW-1185">Reference proteome</keyword>
<evidence type="ECO:0000313" key="3">
    <source>
        <dbReference type="Proteomes" id="UP000623250"/>
    </source>
</evidence>
<accession>A0A8I1GD97</accession>
<evidence type="ECO:0000313" key="2">
    <source>
        <dbReference type="EMBL" id="MBJ7543750.1"/>
    </source>
</evidence>
<gene>
    <name evidence="2" type="ORF">JDN41_09265</name>
</gene>
<sequence length="127" mass="12973">MSPELIPFVILTITTTAAALGLYLFALFLQRRRPAKLILGAHILLGMAGLEQVAVLIRGAGPSGAAAAGQFGTAAAGLFALSLFSGFVAPIVAQRSKQGGVALLYSHVGLGLAGFASLLVWFGSFAM</sequence>
<evidence type="ECO:0000256" key="1">
    <source>
        <dbReference type="SAM" id="Phobius"/>
    </source>
</evidence>
<feature type="transmembrane region" description="Helical" evidence="1">
    <location>
        <begin position="37"/>
        <end position="57"/>
    </location>
</feature>
<feature type="transmembrane region" description="Helical" evidence="1">
    <location>
        <begin position="69"/>
        <end position="89"/>
    </location>
</feature>
<proteinExistence type="predicted"/>
<feature type="transmembrane region" description="Helical" evidence="1">
    <location>
        <begin position="6"/>
        <end position="25"/>
    </location>
</feature>
<keyword evidence="1" id="KW-0472">Membrane</keyword>
<reference evidence="2 3" key="1">
    <citation type="submission" date="2020-12" db="EMBL/GenBank/DDBJ databases">
        <title>Revised draft genomes of Rhodomicrobium vannielii ATCC 17100 and Rhodomicrobium udaipurense JA643.</title>
        <authorList>
            <person name="Conners E.M."/>
            <person name="Davenport E.J."/>
            <person name="Bose A."/>
        </authorList>
    </citation>
    <scope>NUCLEOTIDE SEQUENCE [LARGE SCALE GENOMIC DNA]</scope>
    <source>
        <strain evidence="2 3">JA643</strain>
    </source>
</reference>
<name>A0A8I1GD97_9HYPH</name>